<feature type="transmembrane region" description="Helical" evidence="1">
    <location>
        <begin position="31"/>
        <end position="50"/>
    </location>
</feature>
<dbReference type="EMBL" id="MUMY01000007">
    <property type="protein sequence ID" value="ONM48824.1"/>
    <property type="molecule type" value="Genomic_DNA"/>
</dbReference>
<gene>
    <name evidence="2" type="ORF">B0T46_10070</name>
</gene>
<protein>
    <recommendedName>
        <fullName evidence="4">DoxX family protein</fullName>
    </recommendedName>
</protein>
<reference evidence="2 3" key="1">
    <citation type="journal article" date="2016" name="Antonie Van Leeuwenhoek">
        <title>Nocardia donostiensis sp. nov., isolated from human respiratory specimens.</title>
        <authorList>
            <person name="Ercibengoa M."/>
            <person name="Bell M."/>
            <person name="Marimon J.M."/>
            <person name="Humrighouse B."/>
            <person name="Klenk H.P."/>
            <person name="Potter G."/>
            <person name="Perez-Trallero E."/>
        </authorList>
    </citation>
    <scope>NUCLEOTIDE SEQUENCE [LARGE SCALE GENOMIC DNA]</scope>
    <source>
        <strain evidence="2 3">X1655</strain>
    </source>
</reference>
<dbReference type="AlphaFoldDB" id="A0A1W0BKF8"/>
<feature type="transmembrane region" description="Helical" evidence="1">
    <location>
        <begin position="6"/>
        <end position="24"/>
    </location>
</feature>
<evidence type="ECO:0000256" key="1">
    <source>
        <dbReference type="SAM" id="Phobius"/>
    </source>
</evidence>
<evidence type="ECO:0000313" key="3">
    <source>
        <dbReference type="Proteomes" id="UP000188836"/>
    </source>
</evidence>
<proteinExistence type="predicted"/>
<name>A0A1W0BKF8_9NOCA</name>
<dbReference type="OrthoDB" id="129693at2"/>
<feature type="transmembrane region" description="Helical" evidence="1">
    <location>
        <begin position="141"/>
        <end position="160"/>
    </location>
</feature>
<dbReference type="Proteomes" id="UP000188836">
    <property type="component" value="Unassembled WGS sequence"/>
</dbReference>
<evidence type="ECO:0008006" key="4">
    <source>
        <dbReference type="Google" id="ProtNLM"/>
    </source>
</evidence>
<feature type="transmembrane region" description="Helical" evidence="1">
    <location>
        <begin position="76"/>
        <end position="95"/>
    </location>
</feature>
<keyword evidence="1" id="KW-0472">Membrane</keyword>
<comment type="caution">
    <text evidence="2">The sequence shown here is derived from an EMBL/GenBank/DDBJ whole genome shotgun (WGS) entry which is preliminary data.</text>
</comment>
<organism evidence="2 3">
    <name type="scientific">Nocardia donostiensis</name>
    <dbReference type="NCBI Taxonomy" id="1538463"/>
    <lineage>
        <taxon>Bacteria</taxon>
        <taxon>Bacillati</taxon>
        <taxon>Actinomycetota</taxon>
        <taxon>Actinomycetes</taxon>
        <taxon>Mycobacteriales</taxon>
        <taxon>Nocardiaceae</taxon>
        <taxon>Nocardia</taxon>
    </lineage>
</organism>
<dbReference type="PANTHER" id="PTHR36974">
    <property type="entry name" value="MEMBRANE PROTEIN-RELATED"/>
    <property type="match status" value="1"/>
</dbReference>
<accession>A0A1W0BKF8</accession>
<keyword evidence="1" id="KW-1133">Transmembrane helix</keyword>
<dbReference type="RefSeq" id="WP_077116304.1">
    <property type="nucleotide sequence ID" value="NZ_MUKP01000004.1"/>
</dbReference>
<dbReference type="PANTHER" id="PTHR36974:SF1">
    <property type="entry name" value="DOXX FAMILY MEMBRANE PROTEIN"/>
    <property type="match status" value="1"/>
</dbReference>
<evidence type="ECO:0000313" key="2">
    <source>
        <dbReference type="EMBL" id="ONM48824.1"/>
    </source>
</evidence>
<keyword evidence="3" id="KW-1185">Reference proteome</keyword>
<keyword evidence="1" id="KW-0812">Transmembrane</keyword>
<feature type="transmembrane region" description="Helical" evidence="1">
    <location>
        <begin position="102"/>
        <end position="121"/>
    </location>
</feature>
<sequence>MFTTVAMLLVPTLIFRALGAFGVSRFAGWRLSFTHGLAVMLLMTGLAHFMPDSVEVMPGHDDLTAMVPSFVPFPDFMVYLTGVLEIACAVGLFFASTRTLSAATLIVLFIVMLPANINAAVNDIPFDGDPATPLWFRIPEQLVYIAVAFGAITIAGNGWARRLPNPGRLAVSPTQN</sequence>
<dbReference type="STRING" id="1538463.B0T36_21885"/>